<dbReference type="STRING" id="394096.DB31_7870"/>
<dbReference type="AlphaFoldDB" id="A0A085WLS0"/>
<accession>A0A085WLS0</accession>
<proteinExistence type="predicted"/>
<protein>
    <submittedName>
        <fullName evidence="1">Uncharacterized protein</fullName>
    </submittedName>
</protein>
<keyword evidence="2" id="KW-1185">Reference proteome</keyword>
<dbReference type="EMBL" id="JMCB01000006">
    <property type="protein sequence ID" value="KFE68633.1"/>
    <property type="molecule type" value="Genomic_DNA"/>
</dbReference>
<sequence length="71" mass="7669">MLSAPGHLVGEALKPLRGFASRSLGPVSHGTRSDHRRIVIAAYPKVVGRRVAVRMGLLEMGEGLVRARWPA</sequence>
<evidence type="ECO:0000313" key="2">
    <source>
        <dbReference type="Proteomes" id="UP000028725"/>
    </source>
</evidence>
<name>A0A085WLS0_9BACT</name>
<reference evidence="1 2" key="1">
    <citation type="submission" date="2014-04" db="EMBL/GenBank/DDBJ databases">
        <title>Genome assembly of Hyalangium minutum DSM 14724.</title>
        <authorList>
            <person name="Sharma G."/>
            <person name="Subramanian S."/>
        </authorList>
    </citation>
    <scope>NUCLEOTIDE SEQUENCE [LARGE SCALE GENOMIC DNA]</scope>
    <source>
        <strain evidence="1 2">DSM 14724</strain>
    </source>
</reference>
<organism evidence="1 2">
    <name type="scientific">Hyalangium minutum</name>
    <dbReference type="NCBI Taxonomy" id="394096"/>
    <lineage>
        <taxon>Bacteria</taxon>
        <taxon>Pseudomonadati</taxon>
        <taxon>Myxococcota</taxon>
        <taxon>Myxococcia</taxon>
        <taxon>Myxococcales</taxon>
        <taxon>Cystobacterineae</taxon>
        <taxon>Archangiaceae</taxon>
        <taxon>Hyalangium</taxon>
    </lineage>
</organism>
<evidence type="ECO:0000313" key="1">
    <source>
        <dbReference type="EMBL" id="KFE68633.1"/>
    </source>
</evidence>
<gene>
    <name evidence="1" type="ORF">DB31_7870</name>
</gene>
<dbReference type="Proteomes" id="UP000028725">
    <property type="component" value="Unassembled WGS sequence"/>
</dbReference>
<comment type="caution">
    <text evidence="1">The sequence shown here is derived from an EMBL/GenBank/DDBJ whole genome shotgun (WGS) entry which is preliminary data.</text>
</comment>